<proteinExistence type="predicted"/>
<reference evidence="3 4" key="1">
    <citation type="submission" date="2024-01" db="EMBL/GenBank/DDBJ databases">
        <title>A telomere-to-telomere, gap-free genome of sweet tea (Lithocarpus litseifolius).</title>
        <authorList>
            <person name="Zhou J."/>
        </authorList>
    </citation>
    <scope>NUCLEOTIDE SEQUENCE [LARGE SCALE GENOMIC DNA]</scope>
    <source>
        <strain evidence="3">Zhou-2022a</strain>
        <tissue evidence="3">Leaf</tissue>
    </source>
</reference>
<dbReference type="PANTHER" id="PTHR47074">
    <property type="entry name" value="BNAC02G40300D PROTEIN"/>
    <property type="match status" value="1"/>
</dbReference>
<dbReference type="CDD" id="cd06222">
    <property type="entry name" value="RNase_H_like"/>
    <property type="match status" value="1"/>
</dbReference>
<dbReference type="InterPro" id="IPR052929">
    <property type="entry name" value="RNase_H-like_EbsB-rel"/>
</dbReference>
<dbReference type="Pfam" id="PF13966">
    <property type="entry name" value="zf-RVT"/>
    <property type="match status" value="1"/>
</dbReference>
<feature type="domain" description="Reverse transcriptase zinc-binding" evidence="2">
    <location>
        <begin position="209"/>
        <end position="273"/>
    </location>
</feature>
<dbReference type="InterPro" id="IPR002156">
    <property type="entry name" value="RNaseH_domain"/>
</dbReference>
<keyword evidence="4" id="KW-1185">Reference proteome</keyword>
<gene>
    <name evidence="3" type="ORF">SO802_015613</name>
</gene>
<evidence type="ECO:0000313" key="3">
    <source>
        <dbReference type="EMBL" id="KAL0001832.1"/>
    </source>
</evidence>
<evidence type="ECO:0000313" key="4">
    <source>
        <dbReference type="Proteomes" id="UP001459277"/>
    </source>
</evidence>
<dbReference type="PANTHER" id="PTHR47074:SF48">
    <property type="entry name" value="POLYNUCLEOTIDYL TRANSFERASE, RIBONUCLEASE H-LIKE SUPERFAMILY PROTEIN"/>
    <property type="match status" value="1"/>
</dbReference>
<protein>
    <recommendedName>
        <fullName evidence="5">Reverse transcriptase domain-containing protein</fullName>
    </recommendedName>
</protein>
<dbReference type="InterPro" id="IPR026960">
    <property type="entry name" value="RVT-Znf"/>
</dbReference>
<dbReference type="GO" id="GO:0003676">
    <property type="term" value="F:nucleic acid binding"/>
    <property type="evidence" value="ECO:0007669"/>
    <property type="project" value="InterPro"/>
</dbReference>
<dbReference type="AlphaFoldDB" id="A0AAW2CWG5"/>
<dbReference type="GO" id="GO:0004523">
    <property type="term" value="F:RNA-DNA hybrid ribonuclease activity"/>
    <property type="evidence" value="ECO:0007669"/>
    <property type="project" value="InterPro"/>
</dbReference>
<organism evidence="3 4">
    <name type="scientific">Lithocarpus litseifolius</name>
    <dbReference type="NCBI Taxonomy" id="425828"/>
    <lineage>
        <taxon>Eukaryota</taxon>
        <taxon>Viridiplantae</taxon>
        <taxon>Streptophyta</taxon>
        <taxon>Embryophyta</taxon>
        <taxon>Tracheophyta</taxon>
        <taxon>Spermatophyta</taxon>
        <taxon>Magnoliopsida</taxon>
        <taxon>eudicotyledons</taxon>
        <taxon>Gunneridae</taxon>
        <taxon>Pentapetalae</taxon>
        <taxon>rosids</taxon>
        <taxon>fabids</taxon>
        <taxon>Fagales</taxon>
        <taxon>Fagaceae</taxon>
        <taxon>Lithocarpus</taxon>
    </lineage>
</organism>
<dbReference type="EMBL" id="JAZDWU010000005">
    <property type="protein sequence ID" value="KAL0001832.1"/>
    <property type="molecule type" value="Genomic_DNA"/>
</dbReference>
<accession>A0AAW2CWG5</accession>
<comment type="caution">
    <text evidence="3">The sequence shown here is derived from an EMBL/GenBank/DDBJ whole genome shotgun (WGS) entry which is preliminary data.</text>
</comment>
<dbReference type="InterPro" id="IPR044730">
    <property type="entry name" value="RNase_H-like_dom_plant"/>
</dbReference>
<dbReference type="Proteomes" id="UP001459277">
    <property type="component" value="Unassembled WGS sequence"/>
</dbReference>
<name>A0AAW2CWG5_9ROSI</name>
<feature type="domain" description="RNase H type-1" evidence="1">
    <location>
        <begin position="376"/>
        <end position="472"/>
    </location>
</feature>
<evidence type="ECO:0008006" key="5">
    <source>
        <dbReference type="Google" id="ProtNLM"/>
    </source>
</evidence>
<evidence type="ECO:0000259" key="1">
    <source>
        <dbReference type="Pfam" id="PF13456"/>
    </source>
</evidence>
<evidence type="ECO:0000259" key="2">
    <source>
        <dbReference type="Pfam" id="PF13966"/>
    </source>
</evidence>
<sequence>MAKADNQFHEVVVCRRAPSISHLLFADDSLIFCRAIQDEVQEIVDILQLYATAFGQLMNFVKSSIYFSSNTDGAKWDWIKNRLNVKEVDRFQTYLGLPTLIGCSKYQTFAFLKDRVWKKLQEWKGKMLSRAIDAEAINRIPLSCRNTPNRMFWLHIKNGEFSVKIGYQVARQLKREEDMQGESSLLGPEHSIRSITTANTLILFGRKTCRLWKQYIPNKIKVFGWRACHDILPTRENLVRRHVIEDGTYGLCTKTTKLALHALWDCGVAQGVWAGCTRRLHKCVGGQLDVLQLAEELLNKLSLEEFELFLFQAWLIWNQRNTITHRGVMQEPSRLVRRTMEFLEEYKEAQQHLTSQPTVARSATWSLPLKTCFKLNFDAAIFNDINASSFGVVIRNEVGEVMATMTVKGPPVSDSEEAKLLACRKALKFAVDSGFIELILEGDNVTVMQIIKCSRATLSRLGHLYGDIQCLSSGL</sequence>
<dbReference type="Pfam" id="PF13456">
    <property type="entry name" value="RVT_3"/>
    <property type="match status" value="1"/>
</dbReference>